<keyword evidence="6" id="KW-1185">Reference proteome</keyword>
<evidence type="ECO:0000313" key="6">
    <source>
        <dbReference type="Proteomes" id="UP001602013"/>
    </source>
</evidence>
<dbReference type="InterPro" id="IPR036631">
    <property type="entry name" value="MGMT_N_sf"/>
</dbReference>
<dbReference type="PANTHER" id="PTHR10815">
    <property type="entry name" value="METHYLATED-DNA--PROTEIN-CYSTEINE METHYLTRANSFERASE"/>
    <property type="match status" value="1"/>
</dbReference>
<comment type="subcellular location">
    <subcellularLocation>
        <location evidence="2">Cytoplasm</location>
    </subcellularLocation>
</comment>
<comment type="catalytic activity">
    <reaction evidence="2">
        <text>a 6-O-methyl-2'-deoxyguanosine in DNA + L-cysteinyl-[protein] = S-methyl-L-cysteinyl-[protein] + a 2'-deoxyguanosine in DNA</text>
        <dbReference type="Rhea" id="RHEA:24000"/>
        <dbReference type="Rhea" id="RHEA-COMP:10131"/>
        <dbReference type="Rhea" id="RHEA-COMP:10132"/>
        <dbReference type="Rhea" id="RHEA-COMP:11367"/>
        <dbReference type="Rhea" id="RHEA-COMP:11368"/>
        <dbReference type="ChEBI" id="CHEBI:29950"/>
        <dbReference type="ChEBI" id="CHEBI:82612"/>
        <dbReference type="ChEBI" id="CHEBI:85445"/>
        <dbReference type="ChEBI" id="CHEBI:85448"/>
        <dbReference type="EC" id="2.1.1.63"/>
    </reaction>
</comment>
<feature type="domain" description="Methylated-DNA-[protein]-cysteine S-methyltransferase DNA binding" evidence="3">
    <location>
        <begin position="82"/>
        <end position="161"/>
    </location>
</feature>
<dbReference type="InterPro" id="IPR036388">
    <property type="entry name" value="WH-like_DNA-bd_sf"/>
</dbReference>
<dbReference type="InterPro" id="IPR014048">
    <property type="entry name" value="MethylDNA_cys_MeTrfase_DNA-bd"/>
</dbReference>
<feature type="active site" description="Nucleophile; methyl group acceptor" evidence="2">
    <location>
        <position position="133"/>
    </location>
</feature>
<keyword evidence="2 5" id="KW-0489">Methyltransferase</keyword>
<comment type="function">
    <text evidence="2">Involved in the cellular defense against the biological effects of O6-methylguanine (O6-MeG) and O4-methylthymine (O4-MeT) in DNA. Repairs the methylated nucleobase in DNA by stoichiometrically transferring the methyl group to a cysteine residue in the enzyme. This is a suicide reaction: the enzyme is irreversibly inactivated.</text>
</comment>
<name>A0ABW6SPS0_9ACTN</name>
<organism evidence="5 6">
    <name type="scientific">Microtetraspora malaysiensis</name>
    <dbReference type="NCBI Taxonomy" id="161358"/>
    <lineage>
        <taxon>Bacteria</taxon>
        <taxon>Bacillati</taxon>
        <taxon>Actinomycetota</taxon>
        <taxon>Actinomycetes</taxon>
        <taxon>Streptosporangiales</taxon>
        <taxon>Streptosporangiaceae</taxon>
        <taxon>Microtetraspora</taxon>
    </lineage>
</organism>
<dbReference type="GO" id="GO:0003908">
    <property type="term" value="F:methylated-DNA-[protein]-cysteine S-methyltransferase activity"/>
    <property type="evidence" value="ECO:0007669"/>
    <property type="project" value="UniProtKB-EC"/>
</dbReference>
<sequence>MSARRYAPVVSTLGDVTLVADGGELVGLYFPHHWSRPDASTFGEQVDASSDPLLAQAAHELDDYLAGLRREFAVPLAARGDEFQARVWALLRQIPYGRTTTYGALAEQLGDRRLAQKVGQAVGRNPLCVFVACHRVIGANGALTGYAGGLERKRRLLELEEPEKARAGRLF</sequence>
<protein>
    <recommendedName>
        <fullName evidence="2">Methylated-DNA--protein-cysteine methyltransferase</fullName>
        <ecNumber evidence="2">2.1.1.63</ecNumber>
    </recommendedName>
    <alternativeName>
        <fullName evidence="2">6-O-methylguanine-DNA methyltransferase</fullName>
        <shortName evidence="2">MGMT</shortName>
    </alternativeName>
    <alternativeName>
        <fullName evidence="2">O-6-methylguanine-DNA-alkyltransferase</fullName>
    </alternativeName>
</protein>
<evidence type="ECO:0000256" key="1">
    <source>
        <dbReference type="ARBA" id="ARBA00022763"/>
    </source>
</evidence>
<dbReference type="CDD" id="cd06445">
    <property type="entry name" value="ATase"/>
    <property type="match status" value="1"/>
</dbReference>
<dbReference type="EMBL" id="JBIASD010000005">
    <property type="protein sequence ID" value="MFF3665848.1"/>
    <property type="molecule type" value="Genomic_DNA"/>
</dbReference>
<dbReference type="InterPro" id="IPR008332">
    <property type="entry name" value="MethylG_MeTrfase_N"/>
</dbReference>
<comment type="miscellaneous">
    <text evidence="2">This enzyme catalyzes only one turnover and therefore is not strictly catalytic. According to one definition, an enzyme is a biocatalyst that acts repeatedly and over many reaction cycles.</text>
</comment>
<dbReference type="Pfam" id="PF01035">
    <property type="entry name" value="DNA_binding_1"/>
    <property type="match status" value="1"/>
</dbReference>
<dbReference type="InterPro" id="IPR036217">
    <property type="entry name" value="MethylDNA_cys_MeTrfase_DNAb"/>
</dbReference>
<feature type="domain" description="Methylguanine DNA methyltransferase ribonuclease-like" evidence="4">
    <location>
        <begin position="9"/>
        <end position="77"/>
    </location>
</feature>
<accession>A0ABW6SPS0</accession>
<dbReference type="Proteomes" id="UP001602013">
    <property type="component" value="Unassembled WGS sequence"/>
</dbReference>
<comment type="similarity">
    <text evidence="2">Belongs to the MGMT family.</text>
</comment>
<dbReference type="Gene3D" id="1.10.10.10">
    <property type="entry name" value="Winged helix-like DNA-binding domain superfamily/Winged helix DNA-binding domain"/>
    <property type="match status" value="1"/>
</dbReference>
<reference evidence="5 6" key="1">
    <citation type="submission" date="2024-10" db="EMBL/GenBank/DDBJ databases">
        <title>The Natural Products Discovery Center: Release of the First 8490 Sequenced Strains for Exploring Actinobacteria Biosynthetic Diversity.</title>
        <authorList>
            <person name="Kalkreuter E."/>
            <person name="Kautsar S.A."/>
            <person name="Yang D."/>
            <person name="Bader C.D."/>
            <person name="Teijaro C.N."/>
            <person name="Fluegel L."/>
            <person name="Davis C.M."/>
            <person name="Simpson J.R."/>
            <person name="Lauterbach L."/>
            <person name="Steele A.D."/>
            <person name="Gui C."/>
            <person name="Meng S."/>
            <person name="Li G."/>
            <person name="Viehrig K."/>
            <person name="Ye F."/>
            <person name="Su P."/>
            <person name="Kiefer A.F."/>
            <person name="Nichols A."/>
            <person name="Cepeda A.J."/>
            <person name="Yan W."/>
            <person name="Fan B."/>
            <person name="Jiang Y."/>
            <person name="Adhikari A."/>
            <person name="Zheng C.-J."/>
            <person name="Schuster L."/>
            <person name="Cowan T.M."/>
            <person name="Smanski M.J."/>
            <person name="Chevrette M.G."/>
            <person name="De Carvalho L.P.S."/>
            <person name="Shen B."/>
        </authorList>
    </citation>
    <scope>NUCLEOTIDE SEQUENCE [LARGE SCALE GENOMIC DNA]</scope>
    <source>
        <strain evidence="5 6">NPDC002173</strain>
    </source>
</reference>
<keyword evidence="2" id="KW-0234">DNA repair</keyword>
<dbReference type="Gene3D" id="3.30.160.70">
    <property type="entry name" value="Methylated DNA-protein cysteine methyltransferase domain"/>
    <property type="match status" value="1"/>
</dbReference>
<dbReference type="HAMAP" id="MF_00772">
    <property type="entry name" value="OGT"/>
    <property type="match status" value="1"/>
</dbReference>
<gene>
    <name evidence="5" type="ORF">ACFYXI_09665</name>
</gene>
<proteinExistence type="inferred from homology"/>
<evidence type="ECO:0000259" key="4">
    <source>
        <dbReference type="Pfam" id="PF02870"/>
    </source>
</evidence>
<evidence type="ECO:0000259" key="3">
    <source>
        <dbReference type="Pfam" id="PF01035"/>
    </source>
</evidence>
<keyword evidence="2" id="KW-0963">Cytoplasm</keyword>
<dbReference type="RefSeq" id="WP_387410043.1">
    <property type="nucleotide sequence ID" value="NZ_JBIASD010000005.1"/>
</dbReference>
<dbReference type="GO" id="GO:0032259">
    <property type="term" value="P:methylation"/>
    <property type="evidence" value="ECO:0007669"/>
    <property type="project" value="UniProtKB-KW"/>
</dbReference>
<dbReference type="NCBIfam" id="TIGR00589">
    <property type="entry name" value="ogt"/>
    <property type="match status" value="1"/>
</dbReference>
<dbReference type="InterPro" id="IPR023546">
    <property type="entry name" value="MGMT"/>
</dbReference>
<dbReference type="EC" id="2.1.1.63" evidence="2"/>
<comment type="catalytic activity">
    <reaction evidence="2">
        <text>a 4-O-methyl-thymidine in DNA + L-cysteinyl-[protein] = a thymidine in DNA + S-methyl-L-cysteinyl-[protein]</text>
        <dbReference type="Rhea" id="RHEA:53428"/>
        <dbReference type="Rhea" id="RHEA-COMP:10131"/>
        <dbReference type="Rhea" id="RHEA-COMP:10132"/>
        <dbReference type="Rhea" id="RHEA-COMP:13555"/>
        <dbReference type="Rhea" id="RHEA-COMP:13556"/>
        <dbReference type="ChEBI" id="CHEBI:29950"/>
        <dbReference type="ChEBI" id="CHEBI:82612"/>
        <dbReference type="ChEBI" id="CHEBI:137386"/>
        <dbReference type="ChEBI" id="CHEBI:137387"/>
        <dbReference type="EC" id="2.1.1.63"/>
    </reaction>
</comment>
<evidence type="ECO:0000313" key="5">
    <source>
        <dbReference type="EMBL" id="MFF3665848.1"/>
    </source>
</evidence>
<dbReference type="SUPFAM" id="SSF46767">
    <property type="entry name" value="Methylated DNA-protein cysteine methyltransferase, C-terminal domain"/>
    <property type="match status" value="1"/>
</dbReference>
<dbReference type="Pfam" id="PF02870">
    <property type="entry name" value="Methyltransf_1N"/>
    <property type="match status" value="1"/>
</dbReference>
<keyword evidence="2 5" id="KW-0808">Transferase</keyword>
<comment type="caution">
    <text evidence="5">The sequence shown here is derived from an EMBL/GenBank/DDBJ whole genome shotgun (WGS) entry which is preliminary data.</text>
</comment>
<keyword evidence="1 2" id="KW-0227">DNA damage</keyword>
<evidence type="ECO:0000256" key="2">
    <source>
        <dbReference type="HAMAP-Rule" id="MF_00772"/>
    </source>
</evidence>
<dbReference type="SUPFAM" id="SSF53155">
    <property type="entry name" value="Methylated DNA-protein cysteine methyltransferase domain"/>
    <property type="match status" value="1"/>
</dbReference>
<dbReference type="PANTHER" id="PTHR10815:SF5">
    <property type="entry name" value="METHYLATED-DNA--PROTEIN-CYSTEINE METHYLTRANSFERASE"/>
    <property type="match status" value="1"/>
</dbReference>